<dbReference type="InterPro" id="IPR027051">
    <property type="entry name" value="XdhC_Rossmann_dom"/>
</dbReference>
<gene>
    <name evidence="2" type="ORF">FAA97_02105</name>
</gene>
<organism evidence="2 3">
    <name type="scientific">Peteryoungia ipomoeae</name>
    <dbReference type="NCBI Taxonomy" id="1210932"/>
    <lineage>
        <taxon>Bacteria</taxon>
        <taxon>Pseudomonadati</taxon>
        <taxon>Pseudomonadota</taxon>
        <taxon>Alphaproteobacteria</taxon>
        <taxon>Hyphomicrobiales</taxon>
        <taxon>Rhizobiaceae</taxon>
        <taxon>Peteryoungia</taxon>
    </lineage>
</organism>
<dbReference type="PANTHER" id="PTHR30388">
    <property type="entry name" value="ALDEHYDE OXIDOREDUCTASE MOLYBDENUM COFACTOR ASSEMBLY PROTEIN"/>
    <property type="match status" value="1"/>
</dbReference>
<evidence type="ECO:0000259" key="1">
    <source>
        <dbReference type="Pfam" id="PF13478"/>
    </source>
</evidence>
<dbReference type="Gene3D" id="3.40.50.720">
    <property type="entry name" value="NAD(P)-binding Rossmann-like Domain"/>
    <property type="match status" value="1"/>
</dbReference>
<comment type="caution">
    <text evidence="2">The sequence shown here is derived from an EMBL/GenBank/DDBJ whole genome shotgun (WGS) entry which is preliminary data.</text>
</comment>
<dbReference type="Pfam" id="PF13478">
    <property type="entry name" value="XdhC_C"/>
    <property type="match status" value="1"/>
</dbReference>
<dbReference type="EMBL" id="STGV01000001">
    <property type="protein sequence ID" value="THV25023.1"/>
    <property type="molecule type" value="Genomic_DNA"/>
</dbReference>
<accession>A0A4S8P4L8</accession>
<evidence type="ECO:0000313" key="3">
    <source>
        <dbReference type="Proteomes" id="UP000308828"/>
    </source>
</evidence>
<name>A0A4S8P4L8_9HYPH</name>
<dbReference type="OrthoDB" id="9815497at2"/>
<sequence>MRLDHLEALNAARRSRIAVATVTDLETGAVERMRADEPQSGALRKHLSEMFQSGKSGMVVLDGRSWFVNVYLPAPRLVIIGAVHISQVLAPMAAMANFSVTIIDPRTAFATPERFAGVELLPEWPDEALKQRPLDAHSALVAVTHDPKIDDPALLAAFGARCFYIGALGSRKTHAARVSRLTAAGISATDIALISAPIGLDIGAANPPEIAVAILADVIRHMRQREVIEREVAGA</sequence>
<dbReference type="InterPro" id="IPR052698">
    <property type="entry name" value="MoCofactor_Util/Proc"/>
</dbReference>
<dbReference type="RefSeq" id="WP_136596869.1">
    <property type="nucleotide sequence ID" value="NZ_STGV01000001.1"/>
</dbReference>
<feature type="domain" description="XdhC Rossmann" evidence="1">
    <location>
        <begin position="77"/>
        <end position="218"/>
    </location>
</feature>
<reference evidence="2 3" key="1">
    <citation type="submission" date="2019-04" db="EMBL/GenBank/DDBJ databases">
        <title>Genome sequence of strain shin9-1.</title>
        <authorList>
            <person name="Gao J."/>
            <person name="Sun J."/>
        </authorList>
    </citation>
    <scope>NUCLEOTIDE SEQUENCE [LARGE SCALE GENOMIC DNA]</scope>
    <source>
        <strain evidence="3">shin9-1</strain>
    </source>
</reference>
<protein>
    <submittedName>
        <fullName evidence="2">XdhC family protein</fullName>
    </submittedName>
</protein>
<dbReference type="PANTHER" id="PTHR30388:SF4">
    <property type="entry name" value="MOLYBDENUM COFACTOR INSERTION CHAPERONE PAOD"/>
    <property type="match status" value="1"/>
</dbReference>
<keyword evidence="3" id="KW-1185">Reference proteome</keyword>
<dbReference type="AlphaFoldDB" id="A0A4S8P4L8"/>
<dbReference type="Proteomes" id="UP000308828">
    <property type="component" value="Unassembled WGS sequence"/>
</dbReference>
<evidence type="ECO:0000313" key="2">
    <source>
        <dbReference type="EMBL" id="THV25023.1"/>
    </source>
</evidence>
<proteinExistence type="predicted"/>